<dbReference type="EMBL" id="JANRMI010000002">
    <property type="protein sequence ID" value="MDG0815956.1"/>
    <property type="molecule type" value="Genomic_DNA"/>
</dbReference>
<evidence type="ECO:0000313" key="2">
    <source>
        <dbReference type="EMBL" id="MDG0815956.1"/>
    </source>
</evidence>
<dbReference type="RefSeq" id="WP_277577435.1">
    <property type="nucleotide sequence ID" value="NZ_JANRMI010000002.1"/>
</dbReference>
<gene>
    <name evidence="2" type="ORF">NWE73_06260</name>
</gene>
<reference evidence="2" key="1">
    <citation type="submission" date="2022-08" db="EMBL/GenBank/DDBJ databases">
        <title>Novel Bdellovibrio Species Isolated from Svalbard: Designation Bdellovibrio svalbardensis.</title>
        <authorList>
            <person name="Mitchell R.J."/>
            <person name="Choi S.Y."/>
        </authorList>
    </citation>
    <scope>NUCLEOTIDE SEQUENCE</scope>
    <source>
        <strain evidence="2">PAP01</strain>
    </source>
</reference>
<organism evidence="2 3">
    <name type="scientific">Bdellovibrio svalbardensis</name>
    <dbReference type="NCBI Taxonomy" id="2972972"/>
    <lineage>
        <taxon>Bacteria</taxon>
        <taxon>Pseudomonadati</taxon>
        <taxon>Bdellovibrionota</taxon>
        <taxon>Bdellovibrionia</taxon>
        <taxon>Bdellovibrionales</taxon>
        <taxon>Pseudobdellovibrionaceae</taxon>
        <taxon>Bdellovibrio</taxon>
    </lineage>
</organism>
<feature type="chain" id="PRO_5045722427" evidence="1">
    <location>
        <begin position="22"/>
        <end position="333"/>
    </location>
</feature>
<evidence type="ECO:0000256" key="1">
    <source>
        <dbReference type="SAM" id="SignalP"/>
    </source>
</evidence>
<evidence type="ECO:0000313" key="3">
    <source>
        <dbReference type="Proteomes" id="UP001152321"/>
    </source>
</evidence>
<dbReference type="Proteomes" id="UP001152321">
    <property type="component" value="Unassembled WGS sequence"/>
</dbReference>
<protein>
    <submittedName>
        <fullName evidence="2">Uncharacterized protein</fullName>
    </submittedName>
</protein>
<keyword evidence="3" id="KW-1185">Reference proteome</keyword>
<comment type="caution">
    <text evidence="2">The sequence shown here is derived from an EMBL/GenBank/DDBJ whole genome shotgun (WGS) entry which is preliminary data.</text>
</comment>
<dbReference type="InterPro" id="IPR020835">
    <property type="entry name" value="Catalase_sf"/>
</dbReference>
<accession>A0ABT6DJC0</accession>
<proteinExistence type="predicted"/>
<feature type="signal peptide" evidence="1">
    <location>
        <begin position="1"/>
        <end position="21"/>
    </location>
</feature>
<keyword evidence="1" id="KW-0732">Signal</keyword>
<sequence>MKNSIILLFLYFTFSSILVQAALSSDFKDQSSFNEVWQVVQDTTQNSLIDDSERSIKNSYSKNHFPTYEINFSRFFSVTKSGIHDKLSAATFRTLHDHRDYYPRIDKLLHSNGICFSGTWNITHSTEYSGLFANNTAIPLIARASTTLSGVRRGEKRGAALALKLFPTTTNDTATLTQNIFAIDMLAGRHIRHFTDVSMTNEPDFGLSLNLPLGLHVLKSFLKADQNPGFRPIDHLAQFDAQGRQEFLVRSPKWIKFEPHYSNKTSDHADFREELFESASDQPLRYDILVKSAKADFNDKKSWQRVGYILLSQPTISYGCDRQLHFPHPRINP</sequence>
<dbReference type="SUPFAM" id="SSF56634">
    <property type="entry name" value="Heme-dependent catalase-like"/>
    <property type="match status" value="1"/>
</dbReference>
<name>A0ABT6DJC0_9BACT</name>